<dbReference type="Proteomes" id="UP000289738">
    <property type="component" value="Chromosome A03"/>
</dbReference>
<accession>A0A445DV90</accession>
<dbReference type="Pfam" id="PF23310">
    <property type="entry name" value="TPR_27"/>
    <property type="match status" value="1"/>
</dbReference>
<keyword evidence="3" id="KW-1185">Reference proteome</keyword>
<evidence type="ECO:0000313" key="2">
    <source>
        <dbReference type="EMBL" id="RYR67090.1"/>
    </source>
</evidence>
<dbReference type="InterPro" id="IPR057136">
    <property type="entry name" value="At2g35280_TPR_dom"/>
</dbReference>
<dbReference type="EMBL" id="SDMP01000003">
    <property type="protein sequence ID" value="RYR67090.1"/>
    <property type="molecule type" value="Genomic_DNA"/>
</dbReference>
<proteinExistence type="predicted"/>
<comment type="caution">
    <text evidence="2">The sequence shown here is derived from an EMBL/GenBank/DDBJ whole genome shotgun (WGS) entry which is preliminary data.</text>
</comment>
<protein>
    <recommendedName>
        <fullName evidence="1">At2g35280-like TPR domain-containing protein</fullName>
    </recommendedName>
</protein>
<evidence type="ECO:0000313" key="3">
    <source>
        <dbReference type="Proteomes" id="UP000289738"/>
    </source>
</evidence>
<reference evidence="2 3" key="1">
    <citation type="submission" date="2019-01" db="EMBL/GenBank/DDBJ databases">
        <title>Sequencing of cultivated peanut Arachis hypogaea provides insights into genome evolution and oil improvement.</title>
        <authorList>
            <person name="Chen X."/>
        </authorList>
    </citation>
    <scope>NUCLEOTIDE SEQUENCE [LARGE SCALE GENOMIC DNA]</scope>
    <source>
        <strain evidence="3">cv. Fuhuasheng</strain>
        <tissue evidence="2">Leaves</tissue>
    </source>
</reference>
<gene>
    <name evidence="2" type="ORF">Ahy_A03g013351</name>
</gene>
<name>A0A445DV90_ARAHY</name>
<organism evidence="2 3">
    <name type="scientific">Arachis hypogaea</name>
    <name type="common">Peanut</name>
    <dbReference type="NCBI Taxonomy" id="3818"/>
    <lineage>
        <taxon>Eukaryota</taxon>
        <taxon>Viridiplantae</taxon>
        <taxon>Streptophyta</taxon>
        <taxon>Embryophyta</taxon>
        <taxon>Tracheophyta</taxon>
        <taxon>Spermatophyta</taxon>
        <taxon>Magnoliopsida</taxon>
        <taxon>eudicotyledons</taxon>
        <taxon>Gunneridae</taxon>
        <taxon>Pentapetalae</taxon>
        <taxon>rosids</taxon>
        <taxon>fabids</taxon>
        <taxon>Fabales</taxon>
        <taxon>Fabaceae</taxon>
        <taxon>Papilionoideae</taxon>
        <taxon>50 kb inversion clade</taxon>
        <taxon>dalbergioids sensu lato</taxon>
        <taxon>Dalbergieae</taxon>
        <taxon>Pterocarpus clade</taxon>
        <taxon>Arachis</taxon>
    </lineage>
</organism>
<dbReference type="AlphaFoldDB" id="A0A445DV90"/>
<sequence length="168" mass="18810">MHQGRRDFLARCRKSGHLEILFWAAVSDLFLSGCRFAGMETMHAVAAQGHSVPQYTVSMMLMLGDDAELKSKGLETFHGLEAAGALTICKLHYPRVVDMSALRASAKRRESSLCFACMSKPWKLGCYLPPSMLRKRCYVNDGDRGAARVSCINCRANYELILFVHLFD</sequence>
<evidence type="ECO:0000259" key="1">
    <source>
        <dbReference type="Pfam" id="PF23310"/>
    </source>
</evidence>
<feature type="domain" description="At2g35280-like TPR" evidence="1">
    <location>
        <begin position="4"/>
        <end position="91"/>
    </location>
</feature>